<keyword evidence="2" id="KW-0378">Hydrolase</keyword>
<keyword evidence="3" id="KW-1185">Reference proteome</keyword>
<dbReference type="Gene3D" id="2.30.40.10">
    <property type="entry name" value="Urease, subunit C, domain 1"/>
    <property type="match status" value="1"/>
</dbReference>
<dbReference type="GO" id="GO:0016810">
    <property type="term" value="F:hydrolase activity, acting on carbon-nitrogen (but not peptide) bonds"/>
    <property type="evidence" value="ECO:0007669"/>
    <property type="project" value="InterPro"/>
</dbReference>
<evidence type="ECO:0000259" key="1">
    <source>
        <dbReference type="Pfam" id="PF01979"/>
    </source>
</evidence>
<dbReference type="EMBL" id="FNNZ01000019">
    <property type="protein sequence ID" value="SDX28515.1"/>
    <property type="molecule type" value="Genomic_DNA"/>
</dbReference>
<dbReference type="STRING" id="1058.SAMN05421783_11979"/>
<gene>
    <name evidence="2" type="ORF">SAMN05421783_11979</name>
</gene>
<dbReference type="SUPFAM" id="SSF51556">
    <property type="entry name" value="Metallo-dependent hydrolases"/>
    <property type="match status" value="1"/>
</dbReference>
<evidence type="ECO:0000313" key="2">
    <source>
        <dbReference type="EMBL" id="SDX28515.1"/>
    </source>
</evidence>
<dbReference type="PANTHER" id="PTHR43135">
    <property type="entry name" value="ALPHA-D-RIBOSE 1-METHYLPHOSPHONATE 5-TRIPHOSPHATE DIPHOSPHATASE"/>
    <property type="match status" value="1"/>
</dbReference>
<evidence type="ECO:0000313" key="3">
    <source>
        <dbReference type="Proteomes" id="UP000198816"/>
    </source>
</evidence>
<proteinExistence type="predicted"/>
<sequence>MAHAYSPRAVTRAVQAGVRSIEHGNLIDEATARLMKSRGAFLVPTLSTYAALAAQGSGLGWSPAMLEKLAVVQRRGTESLAIARAEGVPIVLGSDLLGQMHANQSGEFNLRLGVMSPEEVLQSATIEAARLLRLEGSLGELVPGAWADLLVVEGDPTRDLSMLTEPQHGLRLIMKAGRVYRNTLPGASDSP</sequence>
<dbReference type="InterPro" id="IPR006680">
    <property type="entry name" value="Amidohydro-rel"/>
</dbReference>
<dbReference type="InterPro" id="IPR011059">
    <property type="entry name" value="Metal-dep_hydrolase_composite"/>
</dbReference>
<accession>A0A1H3AFY5</accession>
<organism evidence="2 3">
    <name type="scientific">Thiocapsa roseopersicina</name>
    <dbReference type="NCBI Taxonomy" id="1058"/>
    <lineage>
        <taxon>Bacteria</taxon>
        <taxon>Pseudomonadati</taxon>
        <taxon>Pseudomonadota</taxon>
        <taxon>Gammaproteobacteria</taxon>
        <taxon>Chromatiales</taxon>
        <taxon>Chromatiaceae</taxon>
        <taxon>Thiocapsa</taxon>
    </lineage>
</organism>
<dbReference type="Pfam" id="PF01979">
    <property type="entry name" value="Amidohydro_1"/>
    <property type="match status" value="1"/>
</dbReference>
<dbReference type="PANTHER" id="PTHR43135:SF3">
    <property type="entry name" value="ALPHA-D-RIBOSE 1-METHYLPHOSPHONATE 5-TRIPHOSPHATE DIPHOSPHATASE"/>
    <property type="match status" value="1"/>
</dbReference>
<name>A0A1H3AFY5_THIRO</name>
<dbReference type="InterPro" id="IPR051781">
    <property type="entry name" value="Metallo-dep_Hydrolase"/>
</dbReference>
<feature type="domain" description="Amidohydrolase-related" evidence="1">
    <location>
        <begin position="2"/>
        <end position="164"/>
    </location>
</feature>
<dbReference type="AlphaFoldDB" id="A0A1H3AFY5"/>
<dbReference type="SUPFAM" id="SSF51338">
    <property type="entry name" value="Composite domain of metallo-dependent hydrolases"/>
    <property type="match status" value="1"/>
</dbReference>
<dbReference type="Proteomes" id="UP000198816">
    <property type="component" value="Unassembled WGS sequence"/>
</dbReference>
<dbReference type="InterPro" id="IPR032466">
    <property type="entry name" value="Metal_Hydrolase"/>
</dbReference>
<dbReference type="Gene3D" id="3.20.20.140">
    <property type="entry name" value="Metal-dependent hydrolases"/>
    <property type="match status" value="1"/>
</dbReference>
<dbReference type="OrthoDB" id="9782972at2"/>
<protein>
    <submittedName>
        <fullName evidence="2">Amidohydrolase family protein</fullName>
    </submittedName>
</protein>
<dbReference type="RefSeq" id="WP_093035434.1">
    <property type="nucleotide sequence ID" value="NZ_FNNZ01000019.1"/>
</dbReference>
<reference evidence="3" key="1">
    <citation type="submission" date="2016-10" db="EMBL/GenBank/DDBJ databases">
        <authorList>
            <person name="Varghese N."/>
            <person name="Submissions S."/>
        </authorList>
    </citation>
    <scope>NUCLEOTIDE SEQUENCE [LARGE SCALE GENOMIC DNA]</scope>
    <source>
        <strain evidence="3">DSM 217</strain>
    </source>
</reference>